<accession>A0A6C0KLR6</accession>
<name>A0A6C0KLR6_9ZZZZ</name>
<protein>
    <submittedName>
        <fullName evidence="1">Uncharacterized protein</fullName>
    </submittedName>
</protein>
<reference evidence="1" key="1">
    <citation type="journal article" date="2020" name="Nature">
        <title>Giant virus diversity and host interactions through global metagenomics.</title>
        <authorList>
            <person name="Schulz F."/>
            <person name="Roux S."/>
            <person name="Paez-Espino D."/>
            <person name="Jungbluth S."/>
            <person name="Walsh D.A."/>
            <person name="Denef V.J."/>
            <person name="McMahon K.D."/>
            <person name="Konstantinidis K.T."/>
            <person name="Eloe-Fadrosh E.A."/>
            <person name="Kyrpides N.C."/>
            <person name="Woyke T."/>
        </authorList>
    </citation>
    <scope>NUCLEOTIDE SEQUENCE</scope>
    <source>
        <strain evidence="1">GVMAG-S-3300012000-57</strain>
    </source>
</reference>
<dbReference type="AlphaFoldDB" id="A0A6C0KLR6"/>
<proteinExistence type="predicted"/>
<sequence length="264" mass="30916">MTYPNALYQIFYPYNKFDVESLHLLEPFMYNKSFVVEVPKEPAPECISAPVEKPCEPLQKTAVPKFFLRIPHNPDSLFWSMYIHHYGYEHYLAIGNKYTNVEMVEKQKIMEHIKSSKYSFKNMNRKITLGTTQEIMSELMTNSKTSLLALHALSLYYKVNVCVENTINCTYLEYIFDKESPSDKWVFLKYTDRKKYGLVESEPVKPNGILIESHDKPLRGISTYKVAELNAIADKIPAICKDELYATWKKPELYGKLWHALLWQ</sequence>
<organism evidence="1">
    <name type="scientific">viral metagenome</name>
    <dbReference type="NCBI Taxonomy" id="1070528"/>
    <lineage>
        <taxon>unclassified sequences</taxon>
        <taxon>metagenomes</taxon>
        <taxon>organismal metagenomes</taxon>
    </lineage>
</organism>
<evidence type="ECO:0000313" key="1">
    <source>
        <dbReference type="EMBL" id="QHU17278.1"/>
    </source>
</evidence>
<dbReference type="EMBL" id="MN740900">
    <property type="protein sequence ID" value="QHU17278.1"/>
    <property type="molecule type" value="Genomic_DNA"/>
</dbReference>